<sequence length="147" mass="16591">MPDSTLIAESYGSMLLAPEVPCLIGQWHTFANRQQFRSLMDRGLDLYIQESHRTQPLGWLADTRQISAITPDDQNWLRTDWNPRAYAAGIRHVSFVAPESVFGQMAVQGYTANTQSADAYAIEVVHHQTLPEAKQWLRRALHRSAAG</sequence>
<keyword evidence="2" id="KW-1185">Reference proteome</keyword>
<dbReference type="EMBL" id="FOHS01000007">
    <property type="protein sequence ID" value="SEU06160.1"/>
    <property type="molecule type" value="Genomic_DNA"/>
</dbReference>
<organism evidence="1 2">
    <name type="scientific">Hymenobacter actinosclerus</name>
    <dbReference type="NCBI Taxonomy" id="82805"/>
    <lineage>
        <taxon>Bacteria</taxon>
        <taxon>Pseudomonadati</taxon>
        <taxon>Bacteroidota</taxon>
        <taxon>Cytophagia</taxon>
        <taxon>Cytophagales</taxon>
        <taxon>Hymenobacteraceae</taxon>
        <taxon>Hymenobacter</taxon>
    </lineage>
</organism>
<protein>
    <submittedName>
        <fullName evidence="1">Uncharacterized protein</fullName>
    </submittedName>
</protein>
<evidence type="ECO:0000313" key="2">
    <source>
        <dbReference type="Proteomes" id="UP000198697"/>
    </source>
</evidence>
<proteinExistence type="predicted"/>
<dbReference type="Proteomes" id="UP000198697">
    <property type="component" value="Unassembled WGS sequence"/>
</dbReference>
<dbReference type="STRING" id="82805.SAMN04487998_3710"/>
<reference evidence="2" key="1">
    <citation type="submission" date="2016-10" db="EMBL/GenBank/DDBJ databases">
        <authorList>
            <person name="Varghese N."/>
            <person name="Submissions S."/>
        </authorList>
    </citation>
    <scope>NUCLEOTIDE SEQUENCE [LARGE SCALE GENOMIC DNA]</scope>
    <source>
        <strain evidence="2">DSM 15310</strain>
    </source>
</reference>
<name>A0A1I0J8X8_9BACT</name>
<gene>
    <name evidence="1" type="ORF">SAMN04487998_3710</name>
</gene>
<dbReference type="RefSeq" id="WP_092774219.1">
    <property type="nucleotide sequence ID" value="NZ_FOHS01000007.1"/>
</dbReference>
<evidence type="ECO:0000313" key="1">
    <source>
        <dbReference type="EMBL" id="SEU06160.1"/>
    </source>
</evidence>
<dbReference type="AlphaFoldDB" id="A0A1I0J8X8"/>
<accession>A0A1I0J8X8</accession>
<dbReference type="OrthoDB" id="981162at2"/>